<keyword evidence="1" id="KW-0812">Transmembrane</keyword>
<name>A0A6G0XAY5_9STRA</name>
<keyword evidence="3" id="KW-1185">Reference proteome</keyword>
<dbReference type="EMBL" id="VJMJ01000084">
    <property type="protein sequence ID" value="KAF0737319.1"/>
    <property type="molecule type" value="Genomic_DNA"/>
</dbReference>
<proteinExistence type="predicted"/>
<accession>A0A6G0XAY5</accession>
<organism evidence="2 3">
    <name type="scientific">Aphanomyces euteiches</name>
    <dbReference type="NCBI Taxonomy" id="100861"/>
    <lineage>
        <taxon>Eukaryota</taxon>
        <taxon>Sar</taxon>
        <taxon>Stramenopiles</taxon>
        <taxon>Oomycota</taxon>
        <taxon>Saprolegniomycetes</taxon>
        <taxon>Saprolegniales</taxon>
        <taxon>Verrucalvaceae</taxon>
        <taxon>Aphanomyces</taxon>
    </lineage>
</organism>
<reference evidence="2 3" key="1">
    <citation type="submission" date="2019-07" db="EMBL/GenBank/DDBJ databases">
        <title>Genomics analysis of Aphanomyces spp. identifies a new class of oomycete effector associated with host adaptation.</title>
        <authorList>
            <person name="Gaulin E."/>
        </authorList>
    </citation>
    <scope>NUCLEOTIDE SEQUENCE [LARGE SCALE GENOMIC DNA]</scope>
    <source>
        <strain evidence="2 3">ATCC 201684</strain>
    </source>
</reference>
<evidence type="ECO:0000313" key="2">
    <source>
        <dbReference type="EMBL" id="KAF0737319.1"/>
    </source>
</evidence>
<feature type="transmembrane region" description="Helical" evidence="1">
    <location>
        <begin position="111"/>
        <end position="136"/>
    </location>
</feature>
<evidence type="ECO:0000313" key="3">
    <source>
        <dbReference type="Proteomes" id="UP000481153"/>
    </source>
</evidence>
<comment type="caution">
    <text evidence="2">The sequence shown here is derived from an EMBL/GenBank/DDBJ whole genome shotgun (WGS) entry which is preliminary data.</text>
</comment>
<dbReference type="AlphaFoldDB" id="A0A6G0XAY5"/>
<keyword evidence="1" id="KW-0472">Membrane</keyword>
<evidence type="ECO:0000256" key="1">
    <source>
        <dbReference type="SAM" id="Phobius"/>
    </source>
</evidence>
<keyword evidence="1" id="KW-1133">Transmembrane helix</keyword>
<feature type="transmembrane region" description="Helical" evidence="1">
    <location>
        <begin position="64"/>
        <end position="91"/>
    </location>
</feature>
<protein>
    <submittedName>
        <fullName evidence="2">Uncharacterized protein</fullName>
    </submittedName>
</protein>
<gene>
    <name evidence="2" type="ORF">Ae201684_006489</name>
</gene>
<sequence length="199" mass="22094">MAGPNVPVAIAVPLESPSNEYNSLPQAELRTSSVAMAIPVADVRRVRTTLIAGHLHRLPFRRAIYLQIVYFVAAYFIFLPPLWSSLFAWLVCFVGLYSTGPDVDVSHIRAAAAFAVVNICLGIYFMSYLAILSIAALTIQEELNYTQFLLSFMNMPVLGYAASKAYVYYHELMNQLQGGVTVVPPVEPVVRVVRHDLQD</sequence>
<dbReference type="Proteomes" id="UP000481153">
    <property type="component" value="Unassembled WGS sequence"/>
</dbReference>
<dbReference type="VEuPathDB" id="FungiDB:AeMF1_010617"/>